<dbReference type="Gramene" id="ONK74745">
    <property type="protein sequence ID" value="ONK74745"/>
    <property type="gene ID" value="A4U43_C03F9720"/>
</dbReference>
<accession>A0A5P1F8T7</accession>
<evidence type="ECO:0000313" key="3">
    <source>
        <dbReference type="Proteomes" id="UP000243459"/>
    </source>
</evidence>
<protein>
    <submittedName>
        <fullName evidence="2">Uncharacterized protein</fullName>
    </submittedName>
</protein>
<sequence length="224" mass="25216">MEINKDVVEVHRVLLDIVSSAANVTPRLGRYPPFKREVVAIASAALESFKNEAKKMVVALVDMERAFVPPQHFIRLVQRRDLTIIFVSKITQVGGGVCNSAKAVLYLIQITQENKKGKMRPNNKSSPSSSKRANRTQPINPNSSPRSSASLLDSPLSASDNVKTLDDLQEQYTANPHSFPYSVKEQCWEKAERVKSQNLDRWRRDPLGNLVFRDPITISYLEDP</sequence>
<reference evidence="3" key="1">
    <citation type="journal article" date="2017" name="Nat. Commun.">
        <title>The asparagus genome sheds light on the origin and evolution of a young Y chromosome.</title>
        <authorList>
            <person name="Harkess A."/>
            <person name="Zhou J."/>
            <person name="Xu C."/>
            <person name="Bowers J.E."/>
            <person name="Van der Hulst R."/>
            <person name="Ayyampalayam S."/>
            <person name="Mercati F."/>
            <person name="Riccardi P."/>
            <person name="McKain M.R."/>
            <person name="Kakrana A."/>
            <person name="Tang H."/>
            <person name="Ray J."/>
            <person name="Groenendijk J."/>
            <person name="Arikit S."/>
            <person name="Mathioni S.M."/>
            <person name="Nakano M."/>
            <person name="Shan H."/>
            <person name="Telgmann-Rauber A."/>
            <person name="Kanno A."/>
            <person name="Yue Z."/>
            <person name="Chen H."/>
            <person name="Li W."/>
            <person name="Chen Y."/>
            <person name="Xu X."/>
            <person name="Zhang Y."/>
            <person name="Luo S."/>
            <person name="Chen H."/>
            <person name="Gao J."/>
            <person name="Mao Z."/>
            <person name="Pires J.C."/>
            <person name="Luo M."/>
            <person name="Kudrna D."/>
            <person name="Wing R.A."/>
            <person name="Meyers B.C."/>
            <person name="Yi K."/>
            <person name="Kong H."/>
            <person name="Lavrijsen P."/>
            <person name="Sunseri F."/>
            <person name="Falavigna A."/>
            <person name="Ye Y."/>
            <person name="Leebens-Mack J.H."/>
            <person name="Chen G."/>
        </authorList>
    </citation>
    <scope>NUCLEOTIDE SEQUENCE [LARGE SCALE GENOMIC DNA]</scope>
    <source>
        <strain evidence="3">cv. DH0086</strain>
    </source>
</reference>
<dbReference type="PANTHER" id="PTHR33427">
    <property type="entry name" value="HNH ENDONUCLEASE"/>
    <property type="match status" value="1"/>
</dbReference>
<evidence type="ECO:0000256" key="1">
    <source>
        <dbReference type="SAM" id="MobiDB-lite"/>
    </source>
</evidence>
<proteinExistence type="predicted"/>
<dbReference type="Proteomes" id="UP000243459">
    <property type="component" value="Chromosome 3"/>
</dbReference>
<evidence type="ECO:0000313" key="2">
    <source>
        <dbReference type="EMBL" id="ONK74745.1"/>
    </source>
</evidence>
<dbReference type="AlphaFoldDB" id="A0A5P1F8T7"/>
<feature type="compositionally biased region" description="Low complexity" evidence="1">
    <location>
        <begin position="140"/>
        <end position="155"/>
    </location>
</feature>
<dbReference type="Gene3D" id="1.20.120.1240">
    <property type="entry name" value="Dynamin, middle domain"/>
    <property type="match status" value="1"/>
</dbReference>
<feature type="region of interest" description="Disordered" evidence="1">
    <location>
        <begin position="115"/>
        <end position="155"/>
    </location>
</feature>
<keyword evidence="3" id="KW-1185">Reference proteome</keyword>
<gene>
    <name evidence="2" type="ORF">A4U43_C03F9720</name>
</gene>
<dbReference type="PANTHER" id="PTHR33427:SF3">
    <property type="entry name" value="HNH ENDONUCLEASE"/>
    <property type="match status" value="1"/>
</dbReference>
<name>A0A5P1F8T7_ASPOF</name>
<feature type="compositionally biased region" description="Low complexity" evidence="1">
    <location>
        <begin position="120"/>
        <end position="131"/>
    </location>
</feature>
<organism evidence="2 3">
    <name type="scientific">Asparagus officinalis</name>
    <name type="common">Garden asparagus</name>
    <dbReference type="NCBI Taxonomy" id="4686"/>
    <lineage>
        <taxon>Eukaryota</taxon>
        <taxon>Viridiplantae</taxon>
        <taxon>Streptophyta</taxon>
        <taxon>Embryophyta</taxon>
        <taxon>Tracheophyta</taxon>
        <taxon>Spermatophyta</taxon>
        <taxon>Magnoliopsida</taxon>
        <taxon>Liliopsida</taxon>
        <taxon>Asparagales</taxon>
        <taxon>Asparagaceae</taxon>
        <taxon>Asparagoideae</taxon>
        <taxon>Asparagus</taxon>
    </lineage>
</organism>
<dbReference type="EMBL" id="CM007383">
    <property type="protein sequence ID" value="ONK74745.1"/>
    <property type="molecule type" value="Genomic_DNA"/>
</dbReference>